<organism evidence="1 2">
    <name type="scientific">Haliangium ochraceum (strain DSM 14365 / JCM 11303 / SMP-2)</name>
    <dbReference type="NCBI Taxonomy" id="502025"/>
    <lineage>
        <taxon>Bacteria</taxon>
        <taxon>Pseudomonadati</taxon>
        <taxon>Myxococcota</taxon>
        <taxon>Polyangia</taxon>
        <taxon>Haliangiales</taxon>
        <taxon>Kofleriaceae</taxon>
        <taxon>Haliangium</taxon>
    </lineage>
</organism>
<name>D0LIG9_HALO1</name>
<dbReference type="HOGENOM" id="CLU_1127836_0_0_7"/>
<gene>
    <name evidence="1" type="ordered locus">Hoch_5849</name>
</gene>
<protein>
    <recommendedName>
        <fullName evidence="3">Outer membrane protein beta-barrel domain-containing protein</fullName>
    </recommendedName>
</protein>
<dbReference type="Proteomes" id="UP000001880">
    <property type="component" value="Chromosome"/>
</dbReference>
<evidence type="ECO:0000313" key="2">
    <source>
        <dbReference type="Proteomes" id="UP000001880"/>
    </source>
</evidence>
<sequence length="246" mass="26200">MRITHSIVLVAIAWLASGCLLAGNYHSAKTLDKGISATGINFSATSLALDTDSESGNDTTIVIPNLLPEITYSLGLDENIEAGGRVGIGSLAAEGYFKYRFVNSDRLHVAVAPSLSAQTLIVIHGLSARLPLLATYELSDNFAVNLGGFVTGTSYTTAFDDDDDDLGVLSGTNAGAGAFFGVELSGETFAIRPGVEFTRYEFGDSDGFNTVNFLLHLSFVRGTEKQQLDRIENKIDAMQAPSSQQF</sequence>
<dbReference type="PROSITE" id="PS51257">
    <property type="entry name" value="PROKAR_LIPOPROTEIN"/>
    <property type="match status" value="1"/>
</dbReference>
<keyword evidence="2" id="KW-1185">Reference proteome</keyword>
<evidence type="ECO:0000313" key="1">
    <source>
        <dbReference type="EMBL" id="ACY18325.1"/>
    </source>
</evidence>
<accession>D0LIG9</accession>
<proteinExistence type="predicted"/>
<dbReference type="KEGG" id="hoh:Hoch_5849"/>
<dbReference type="STRING" id="502025.Hoch_5849"/>
<dbReference type="EMBL" id="CP001804">
    <property type="protein sequence ID" value="ACY18325.1"/>
    <property type="molecule type" value="Genomic_DNA"/>
</dbReference>
<dbReference type="AlphaFoldDB" id="D0LIG9"/>
<evidence type="ECO:0008006" key="3">
    <source>
        <dbReference type="Google" id="ProtNLM"/>
    </source>
</evidence>
<dbReference type="RefSeq" id="WP_012830917.1">
    <property type="nucleotide sequence ID" value="NC_013440.1"/>
</dbReference>
<reference evidence="1 2" key="1">
    <citation type="journal article" date="2010" name="Stand. Genomic Sci.">
        <title>Complete genome sequence of Haliangium ochraceum type strain (SMP-2).</title>
        <authorList>
            <consortium name="US DOE Joint Genome Institute (JGI-PGF)"/>
            <person name="Ivanova N."/>
            <person name="Daum C."/>
            <person name="Lang E."/>
            <person name="Abt B."/>
            <person name="Kopitz M."/>
            <person name="Saunders E."/>
            <person name="Lapidus A."/>
            <person name="Lucas S."/>
            <person name="Glavina Del Rio T."/>
            <person name="Nolan M."/>
            <person name="Tice H."/>
            <person name="Copeland A."/>
            <person name="Cheng J.F."/>
            <person name="Chen F."/>
            <person name="Bruce D."/>
            <person name="Goodwin L."/>
            <person name="Pitluck S."/>
            <person name="Mavromatis K."/>
            <person name="Pati A."/>
            <person name="Mikhailova N."/>
            <person name="Chen A."/>
            <person name="Palaniappan K."/>
            <person name="Land M."/>
            <person name="Hauser L."/>
            <person name="Chang Y.J."/>
            <person name="Jeffries C.D."/>
            <person name="Detter J.C."/>
            <person name="Brettin T."/>
            <person name="Rohde M."/>
            <person name="Goker M."/>
            <person name="Bristow J."/>
            <person name="Markowitz V."/>
            <person name="Eisen J.A."/>
            <person name="Hugenholtz P."/>
            <person name="Kyrpides N.C."/>
            <person name="Klenk H.P."/>
        </authorList>
    </citation>
    <scope>NUCLEOTIDE SEQUENCE [LARGE SCALE GENOMIC DNA]</scope>
    <source>
        <strain evidence="2">DSM 14365 / CIP 107738 / JCM 11303 / AJ 13395 / SMP-2</strain>
    </source>
</reference>